<keyword evidence="1" id="KW-0812">Transmembrane</keyword>
<dbReference type="AlphaFoldDB" id="A0A922HK98"/>
<reference evidence="2" key="2">
    <citation type="journal article" date="2022" name="Res Sq">
        <title>Comparative Genomics Reveals Insights into the Divergent Evolution of Astigmatic Mites and Household Pest Adaptations.</title>
        <authorList>
            <person name="Xiong Q."/>
            <person name="Wan A.T.-Y."/>
            <person name="Liu X.-Y."/>
            <person name="Fung C.S.-H."/>
            <person name="Xiao X."/>
            <person name="Malainual N."/>
            <person name="Hou J."/>
            <person name="Wang L."/>
            <person name="Wang M."/>
            <person name="Yang K."/>
            <person name="Cui Y."/>
            <person name="Leung E."/>
            <person name="Nong W."/>
            <person name="Shin S.-K."/>
            <person name="Au S."/>
            <person name="Jeong K.Y."/>
            <person name="Chew F.T."/>
            <person name="Hui J."/>
            <person name="Leung T.F."/>
            <person name="Tungtrongchitr A."/>
            <person name="Zhong N."/>
            <person name="Liu Z."/>
            <person name="Tsui S."/>
        </authorList>
    </citation>
    <scope>NUCLEOTIDE SEQUENCE</scope>
    <source>
        <strain evidence="2">Derf</strain>
        <tissue evidence="2">Whole organism</tissue>
    </source>
</reference>
<keyword evidence="1" id="KW-0472">Membrane</keyword>
<feature type="transmembrane region" description="Helical" evidence="1">
    <location>
        <begin position="12"/>
        <end position="29"/>
    </location>
</feature>
<evidence type="ECO:0000313" key="3">
    <source>
        <dbReference type="Proteomes" id="UP000790347"/>
    </source>
</evidence>
<evidence type="ECO:0000313" key="2">
    <source>
        <dbReference type="EMBL" id="KAH9494124.1"/>
    </source>
</evidence>
<organism evidence="2 3">
    <name type="scientific">Dermatophagoides farinae</name>
    <name type="common">American house dust mite</name>
    <dbReference type="NCBI Taxonomy" id="6954"/>
    <lineage>
        <taxon>Eukaryota</taxon>
        <taxon>Metazoa</taxon>
        <taxon>Ecdysozoa</taxon>
        <taxon>Arthropoda</taxon>
        <taxon>Chelicerata</taxon>
        <taxon>Arachnida</taxon>
        <taxon>Acari</taxon>
        <taxon>Acariformes</taxon>
        <taxon>Sarcoptiformes</taxon>
        <taxon>Astigmata</taxon>
        <taxon>Psoroptidia</taxon>
        <taxon>Analgoidea</taxon>
        <taxon>Pyroglyphidae</taxon>
        <taxon>Dermatophagoidinae</taxon>
        <taxon>Dermatophagoides</taxon>
    </lineage>
</organism>
<reference evidence="2" key="1">
    <citation type="submission" date="2013-05" db="EMBL/GenBank/DDBJ databases">
        <authorList>
            <person name="Yim A.K.Y."/>
            <person name="Chan T.F."/>
            <person name="Ji K.M."/>
            <person name="Liu X.Y."/>
            <person name="Zhou J.W."/>
            <person name="Li R.Q."/>
            <person name="Yang K.Y."/>
            <person name="Li J."/>
            <person name="Li M."/>
            <person name="Law P.T.W."/>
            <person name="Wu Y.L."/>
            <person name="Cai Z.L."/>
            <person name="Qin H."/>
            <person name="Bao Y."/>
            <person name="Leung R.K.K."/>
            <person name="Ng P.K.S."/>
            <person name="Zou J."/>
            <person name="Zhong X.J."/>
            <person name="Ran P.X."/>
            <person name="Zhong N.S."/>
            <person name="Liu Z.G."/>
            <person name="Tsui S.K.W."/>
        </authorList>
    </citation>
    <scope>NUCLEOTIDE SEQUENCE</scope>
    <source>
        <strain evidence="2">Derf</strain>
        <tissue evidence="2">Whole organism</tissue>
    </source>
</reference>
<proteinExistence type="predicted"/>
<dbReference type="Proteomes" id="UP000790347">
    <property type="component" value="Unassembled WGS sequence"/>
</dbReference>
<sequence>MMTKLDNQLQIIYQIFSIIYLNSYSLSSYRTVFEYQTSFLLLNNQYGFYHLFILLPLLEKLQFILSTLLGIFY</sequence>
<accession>A0A922HK98</accession>
<comment type="caution">
    <text evidence="2">The sequence shown here is derived from an EMBL/GenBank/DDBJ whole genome shotgun (WGS) entry which is preliminary data.</text>
</comment>
<keyword evidence="1" id="KW-1133">Transmembrane helix</keyword>
<name>A0A922HK98_DERFA</name>
<feature type="transmembrane region" description="Helical" evidence="1">
    <location>
        <begin position="49"/>
        <end position="72"/>
    </location>
</feature>
<protein>
    <submittedName>
        <fullName evidence="2">Uncharacterized protein</fullName>
    </submittedName>
</protein>
<keyword evidence="3" id="KW-1185">Reference proteome</keyword>
<evidence type="ECO:0000256" key="1">
    <source>
        <dbReference type="SAM" id="Phobius"/>
    </source>
</evidence>
<dbReference type="EMBL" id="ASGP02000008">
    <property type="protein sequence ID" value="KAH9494124.1"/>
    <property type="molecule type" value="Genomic_DNA"/>
</dbReference>
<gene>
    <name evidence="2" type="ORF">DERF_014835</name>
</gene>